<feature type="compositionally biased region" description="Gly residues" evidence="6">
    <location>
        <begin position="138"/>
        <end position="152"/>
    </location>
</feature>
<dbReference type="CDD" id="cd02961">
    <property type="entry name" value="PDI_a_family"/>
    <property type="match status" value="1"/>
</dbReference>
<comment type="function">
    <text evidence="4">Plays an important role in regulating the size of autophagosomes during the formation process.</text>
</comment>
<dbReference type="PROSITE" id="PS50076">
    <property type="entry name" value="DNAJ_2"/>
    <property type="match status" value="1"/>
</dbReference>
<feature type="chain" id="PRO_5035714907" description="DnaJ homolog subfamily C member 16" evidence="7">
    <location>
        <begin position="16"/>
        <end position="505"/>
    </location>
</feature>
<feature type="signal peptide" evidence="7">
    <location>
        <begin position="1"/>
        <end position="15"/>
    </location>
</feature>
<proteinExistence type="predicted"/>
<protein>
    <recommendedName>
        <fullName evidence="2">DnaJ homolog subfamily C member 16</fullName>
    </recommendedName>
    <alternativeName>
        <fullName evidence="5">Endoplasmic reticulum DNA J domain-containing protein 8</fullName>
    </alternativeName>
</protein>
<dbReference type="InterPro" id="IPR018253">
    <property type="entry name" value="DnaJ_domain_CS"/>
</dbReference>
<evidence type="ECO:0000256" key="7">
    <source>
        <dbReference type="SAM" id="SignalP"/>
    </source>
</evidence>
<evidence type="ECO:0000256" key="2">
    <source>
        <dbReference type="ARBA" id="ARBA00020921"/>
    </source>
</evidence>
<dbReference type="PANTHER" id="PTHR45184:SF2">
    <property type="entry name" value="CHROMOSOME UNDETERMINED SCAFFOLD_102, WHOLE GENOME SHOTGUN SEQUENCE"/>
    <property type="match status" value="1"/>
</dbReference>
<dbReference type="OMA" id="PSKYQNE"/>
<dbReference type="GO" id="GO:0006914">
    <property type="term" value="P:autophagy"/>
    <property type="evidence" value="ECO:0007669"/>
    <property type="project" value="UniProtKB-KW"/>
</dbReference>
<feature type="region of interest" description="Disordered" evidence="6">
    <location>
        <begin position="123"/>
        <end position="154"/>
    </location>
</feature>
<dbReference type="InterPro" id="IPR013766">
    <property type="entry name" value="Thioredoxin_domain"/>
</dbReference>
<evidence type="ECO:0000313" key="10">
    <source>
        <dbReference type="Proteomes" id="UP000683925"/>
    </source>
</evidence>
<dbReference type="SMART" id="SM00271">
    <property type="entry name" value="DnaJ"/>
    <property type="match status" value="1"/>
</dbReference>
<organism evidence="9 10">
    <name type="scientific">Paramecium octaurelia</name>
    <dbReference type="NCBI Taxonomy" id="43137"/>
    <lineage>
        <taxon>Eukaryota</taxon>
        <taxon>Sar</taxon>
        <taxon>Alveolata</taxon>
        <taxon>Ciliophora</taxon>
        <taxon>Intramacronucleata</taxon>
        <taxon>Oligohymenophorea</taxon>
        <taxon>Peniculida</taxon>
        <taxon>Parameciidae</taxon>
        <taxon>Paramecium</taxon>
    </lineage>
</organism>
<evidence type="ECO:0000256" key="6">
    <source>
        <dbReference type="SAM" id="MobiDB-lite"/>
    </source>
</evidence>
<evidence type="ECO:0000313" key="9">
    <source>
        <dbReference type="EMBL" id="CAD8187742.1"/>
    </source>
</evidence>
<dbReference type="InterPro" id="IPR001623">
    <property type="entry name" value="DnaJ_domain"/>
</dbReference>
<keyword evidence="10" id="KW-1185">Reference proteome</keyword>
<dbReference type="AlphaFoldDB" id="A0A8S1WG88"/>
<feature type="domain" description="J" evidence="8">
    <location>
        <begin position="18"/>
        <end position="84"/>
    </location>
</feature>
<gene>
    <name evidence="9" type="ORF">POCTA_138.1.T0910041</name>
</gene>
<dbReference type="Proteomes" id="UP000683925">
    <property type="component" value="Unassembled WGS sequence"/>
</dbReference>
<comment type="subcellular location">
    <subcellularLocation>
        <location evidence="1">Endoplasmic reticulum membrane</location>
        <topology evidence="1">Single-pass type IV membrane protein</topology>
    </subcellularLocation>
</comment>
<evidence type="ECO:0000256" key="3">
    <source>
        <dbReference type="ARBA" id="ARBA00023006"/>
    </source>
</evidence>
<evidence type="ECO:0000256" key="5">
    <source>
        <dbReference type="ARBA" id="ARBA00035043"/>
    </source>
</evidence>
<dbReference type="GO" id="GO:0005789">
    <property type="term" value="C:endoplasmic reticulum membrane"/>
    <property type="evidence" value="ECO:0007669"/>
    <property type="project" value="UniProtKB-SubCell"/>
</dbReference>
<name>A0A8S1WG88_PAROT</name>
<dbReference type="EMBL" id="CAJJDP010000090">
    <property type="protein sequence ID" value="CAD8187742.1"/>
    <property type="molecule type" value="Genomic_DNA"/>
</dbReference>
<dbReference type="PANTHER" id="PTHR45184">
    <property type="entry name" value="DNAJ PROTEIN ERDJ3A"/>
    <property type="match status" value="1"/>
</dbReference>
<dbReference type="InterPro" id="IPR052842">
    <property type="entry name" value="ER_Co-chaperone"/>
</dbReference>
<dbReference type="CDD" id="cd06257">
    <property type="entry name" value="DnaJ"/>
    <property type="match status" value="1"/>
</dbReference>
<reference evidence="9" key="1">
    <citation type="submission" date="2021-01" db="EMBL/GenBank/DDBJ databases">
        <authorList>
            <consortium name="Genoscope - CEA"/>
            <person name="William W."/>
        </authorList>
    </citation>
    <scope>NUCLEOTIDE SEQUENCE</scope>
</reference>
<evidence type="ECO:0000259" key="8">
    <source>
        <dbReference type="PROSITE" id="PS50076"/>
    </source>
</evidence>
<comment type="caution">
    <text evidence="9">The sequence shown here is derived from an EMBL/GenBank/DDBJ whole genome shotgun (WGS) entry which is preliminary data.</text>
</comment>
<dbReference type="PROSITE" id="PS00636">
    <property type="entry name" value="DNAJ_1"/>
    <property type="match status" value="1"/>
</dbReference>
<evidence type="ECO:0000256" key="4">
    <source>
        <dbReference type="ARBA" id="ARBA00035002"/>
    </source>
</evidence>
<dbReference type="OrthoDB" id="445556at2759"/>
<keyword evidence="7" id="KW-0732">Signal</keyword>
<evidence type="ECO:0000256" key="1">
    <source>
        <dbReference type="ARBA" id="ARBA00004163"/>
    </source>
</evidence>
<accession>A0A8S1WG88</accession>
<keyword evidence="3" id="KW-0072">Autophagy</keyword>
<dbReference type="Pfam" id="PF00085">
    <property type="entry name" value="Thioredoxin"/>
    <property type="match status" value="1"/>
</dbReference>
<sequence length="505" mass="58017">MKFVLLAIFLLLVLAGEDYYQLLGLKKGASDAEIKKAFKKQSLKYHPDKNKGNEEKAQKQFQKIVNAYETLKDPEKRKIYDQYGEEGVNKHEQQQQQGGGGGFHNFGGGFEEMFSQFFRGGSGGGGGGRQQFHFNFGNQGGGGFGNQGGGFGNQEFYEEEGQRKKENLFENTDVYTLDMSNLSRFYRREEVWLIYFYLPNGEGQKHKKLIIELAEKYAGIFRVAAVDCEDDEALCEDEFSVKRYPSVSIYASRLSAEPIKYKGKWELNDLAKEAVDLMEDFVIVLSGFNFQEYIEKSKPKVILFTNKKSTPPLFKALSKEFKGKLEFAMIRQSETQLSQIFKITEYPSLIVAQNDQDFKVFESEFKKDQIVKFLRQFAYGQKKEPQQKVIQQLTGQNYEQCISKGKDLCFLLLIKNEIDLEMVSKIPSKYQNENISFYFGSLKQLTSKFEPNQTQSYAVIIKPKRQTYAVQNSIETNDIITFIDDVLGGGRTFNKMHSTIRKEEL</sequence>
<dbReference type="Pfam" id="PF00226">
    <property type="entry name" value="DnaJ"/>
    <property type="match status" value="1"/>
</dbReference>